<dbReference type="STRING" id="1263082.A0A068RXX2"/>
<dbReference type="VEuPathDB" id="FungiDB:LCOR_06077.1"/>
<dbReference type="EMBL" id="CBTN010000147">
    <property type="protein sequence ID" value="CDH61171.1"/>
    <property type="molecule type" value="Genomic_DNA"/>
</dbReference>
<sequence length="336" mass="38606">MTISDSLPWSHVVAKGARMRVITPARRSQNSEISTDIFCMKIPILQNNKWHCRRHSSIIICWFPQLSFNSPIISCLSHIHSPTHESYPIWLSGVGESGYSRINHLDIKEWTLSLNKGYLSVSLDLLLSRSHFYSTQSQARKAAAIVRQALTPDSVLFTVPTSAFAHRSDVYKAIETQIGPLEDVRHQHMLCRVINTYAPAQCSARQDFLSSFMALPFIEEVETGPWLMVGDFNMNLHHQHIIRQNHATSWLDWLNTHFDNCFPKGAPTFKRGDSRSTIDYIYGHHSIMTRLTNASSHFLPSDWTDHSILTIDIILHTTTERYWPRYLEVQPILAIR</sequence>
<dbReference type="Proteomes" id="UP000027586">
    <property type="component" value="Unassembled WGS sequence"/>
</dbReference>
<keyword evidence="4" id="KW-1185">Reference proteome</keyword>
<gene>
    <name evidence="2" type="ORF">LCOR_06077.1</name>
    <name evidence="3" type="ORF">LCOR_11950.1</name>
</gene>
<dbReference type="AlphaFoldDB" id="A0A068RXX2"/>
<dbReference type="InterPro" id="IPR036691">
    <property type="entry name" value="Endo/exonu/phosph_ase_sf"/>
</dbReference>
<reference evidence="2 4" key="1">
    <citation type="submission" date="2013-08" db="EMBL/GenBank/DDBJ databases">
        <title>Gene expansion shapes genome architecture in the human pathogen Lichtheimia corymbifera: an evolutionary genomics analysis in the ancient terrestrial Mucorales (Mucoromycotina).</title>
        <authorList>
            <person name="Schwartze V.U."/>
            <person name="Winter S."/>
            <person name="Shelest E."/>
            <person name="Marcet-Houben M."/>
            <person name="Horn F."/>
            <person name="Wehner S."/>
            <person name="Hoffmann K."/>
            <person name="Riege K."/>
            <person name="Sammeth M."/>
            <person name="Nowrousian M."/>
            <person name="Valiante V."/>
            <person name="Linde J."/>
            <person name="Jacobsen I.D."/>
            <person name="Marz M."/>
            <person name="Brakhage A.A."/>
            <person name="Gabaldon T."/>
            <person name="Bocker S."/>
            <person name="Voigt K."/>
        </authorList>
    </citation>
    <scope>NUCLEOTIDE SEQUENCE [LARGE SCALE GENOMIC DNA]</scope>
    <source>
        <strain evidence="2">FSU 9682</strain>
        <strain evidence="4">JMRC:FSU:9682</strain>
    </source>
</reference>
<dbReference type="GO" id="GO:0003824">
    <property type="term" value="F:catalytic activity"/>
    <property type="evidence" value="ECO:0007669"/>
    <property type="project" value="InterPro"/>
</dbReference>
<name>A0A068RXX2_9FUNG</name>
<dbReference type="VEuPathDB" id="FungiDB:LCOR_11950.1"/>
<dbReference type="Gene3D" id="3.60.10.10">
    <property type="entry name" value="Endonuclease/exonuclease/phosphatase"/>
    <property type="match status" value="1"/>
</dbReference>
<comment type="caution">
    <text evidence="2">The sequence shown here is derived from an EMBL/GenBank/DDBJ whole genome shotgun (WGS) entry which is preliminary data.</text>
</comment>
<proteinExistence type="predicted"/>
<feature type="domain" description="Endonuclease/exonuclease/phosphatase" evidence="1">
    <location>
        <begin position="172"/>
        <end position="301"/>
    </location>
</feature>
<dbReference type="OrthoDB" id="2302029at2759"/>
<dbReference type="Pfam" id="PF03372">
    <property type="entry name" value="Exo_endo_phos"/>
    <property type="match status" value="1"/>
</dbReference>
<evidence type="ECO:0000259" key="1">
    <source>
        <dbReference type="Pfam" id="PF03372"/>
    </source>
</evidence>
<evidence type="ECO:0000313" key="3">
    <source>
        <dbReference type="EMBL" id="CDH61171.1"/>
    </source>
</evidence>
<dbReference type="SUPFAM" id="SSF56219">
    <property type="entry name" value="DNase I-like"/>
    <property type="match status" value="1"/>
</dbReference>
<dbReference type="EMBL" id="CBTN010000026">
    <property type="protein sequence ID" value="CDH54864.1"/>
    <property type="molecule type" value="Genomic_DNA"/>
</dbReference>
<protein>
    <recommendedName>
        <fullName evidence="1">Endonuclease/exonuclease/phosphatase domain-containing protein</fullName>
    </recommendedName>
</protein>
<organism evidence="2 4">
    <name type="scientific">Lichtheimia corymbifera JMRC:FSU:9682</name>
    <dbReference type="NCBI Taxonomy" id="1263082"/>
    <lineage>
        <taxon>Eukaryota</taxon>
        <taxon>Fungi</taxon>
        <taxon>Fungi incertae sedis</taxon>
        <taxon>Mucoromycota</taxon>
        <taxon>Mucoromycotina</taxon>
        <taxon>Mucoromycetes</taxon>
        <taxon>Mucorales</taxon>
        <taxon>Lichtheimiaceae</taxon>
        <taxon>Lichtheimia</taxon>
    </lineage>
</organism>
<evidence type="ECO:0000313" key="2">
    <source>
        <dbReference type="EMBL" id="CDH54864.1"/>
    </source>
</evidence>
<accession>A0A068RXX2</accession>
<evidence type="ECO:0000313" key="4">
    <source>
        <dbReference type="Proteomes" id="UP000027586"/>
    </source>
</evidence>
<dbReference type="InterPro" id="IPR005135">
    <property type="entry name" value="Endo/exonuclease/phosphatase"/>
</dbReference>